<dbReference type="Gene3D" id="3.60.40.10">
    <property type="entry name" value="PPM-type phosphatase domain"/>
    <property type="match status" value="1"/>
</dbReference>
<evidence type="ECO:0000256" key="8">
    <source>
        <dbReference type="ARBA" id="ARBA00048336"/>
    </source>
</evidence>
<dbReference type="SUPFAM" id="SSF81606">
    <property type="entry name" value="PP2C-like"/>
    <property type="match status" value="1"/>
</dbReference>
<dbReference type="InterPro" id="IPR001932">
    <property type="entry name" value="PPM-type_phosphatase-like_dom"/>
</dbReference>
<keyword evidence="4" id="KW-0378">Hydrolase</keyword>
<evidence type="ECO:0000256" key="2">
    <source>
        <dbReference type="ARBA" id="ARBA00013081"/>
    </source>
</evidence>
<evidence type="ECO:0000256" key="3">
    <source>
        <dbReference type="ARBA" id="ARBA00022723"/>
    </source>
</evidence>
<comment type="cofactor">
    <cofactor evidence="1">
        <name>Mn(2+)</name>
        <dbReference type="ChEBI" id="CHEBI:29035"/>
    </cofactor>
</comment>
<evidence type="ECO:0000256" key="6">
    <source>
        <dbReference type="ARBA" id="ARBA00023211"/>
    </source>
</evidence>
<evidence type="ECO:0000259" key="9">
    <source>
        <dbReference type="PROSITE" id="PS51746"/>
    </source>
</evidence>
<keyword evidence="5" id="KW-0904">Protein phosphatase</keyword>
<reference evidence="10 11" key="1">
    <citation type="journal article" date="2009" name="J. Infect. Dis.">
        <title>Clinical, experimental, and genomic differences between intermediately pathogenic, highly pathogenic, and epidemic Streptococcus suis.</title>
        <authorList>
            <person name="Ye C."/>
            <person name="Zheng H."/>
            <person name="Zhang J."/>
            <person name="Jing H."/>
            <person name="Wang L."/>
            <person name="Xiong Y."/>
            <person name="Wang W."/>
            <person name="Zhou Z."/>
            <person name="Sun Q."/>
            <person name="Luo X."/>
            <person name="Du H."/>
            <person name="Gottschalk M."/>
            <person name="Xu J."/>
        </authorList>
    </citation>
    <scope>NUCLEOTIDE SEQUENCE [LARGE SCALE GENOMIC DNA]</scope>
    <source>
        <strain evidence="10 11">GZ1</strain>
    </source>
</reference>
<dbReference type="PANTHER" id="PTHR47992">
    <property type="entry name" value="PROTEIN PHOSPHATASE"/>
    <property type="match status" value="1"/>
</dbReference>
<dbReference type="SMART" id="SM00331">
    <property type="entry name" value="PP2C_SIG"/>
    <property type="match status" value="1"/>
</dbReference>
<dbReference type="SMR" id="D5AG80"/>
<dbReference type="InterPro" id="IPR036457">
    <property type="entry name" value="PPM-type-like_dom_sf"/>
</dbReference>
<dbReference type="EC" id="3.1.3.16" evidence="2"/>
<evidence type="ECO:0000313" key="10">
    <source>
        <dbReference type="EMBL" id="ADE30845.1"/>
    </source>
</evidence>
<protein>
    <recommendedName>
        <fullName evidence="2">protein-serine/threonine phosphatase</fullName>
        <ecNumber evidence="2">3.1.3.16</ecNumber>
    </recommendedName>
</protein>
<dbReference type="EMBL" id="CP000837">
    <property type="protein sequence ID" value="ADE30845.1"/>
    <property type="molecule type" value="Genomic_DNA"/>
</dbReference>
<dbReference type="KEGG" id="ssw:SSGZ1_0380"/>
<evidence type="ECO:0000256" key="5">
    <source>
        <dbReference type="ARBA" id="ARBA00022912"/>
    </source>
</evidence>
<dbReference type="CDD" id="cd00143">
    <property type="entry name" value="PP2Cc"/>
    <property type="match status" value="1"/>
</dbReference>
<dbReference type="GO" id="GO:0046872">
    <property type="term" value="F:metal ion binding"/>
    <property type="evidence" value="ECO:0007669"/>
    <property type="project" value="UniProtKB-KW"/>
</dbReference>
<dbReference type="FunFam" id="3.60.40.10:FF:000002">
    <property type="entry name" value="Serine/threonine phosphatase stp"/>
    <property type="match status" value="1"/>
</dbReference>
<dbReference type="Proteomes" id="UP000002359">
    <property type="component" value="Chromosome"/>
</dbReference>
<dbReference type="AlphaFoldDB" id="D5AG80"/>
<dbReference type="PATRIC" id="fig|423211.3.peg.379"/>
<dbReference type="SMART" id="SM00332">
    <property type="entry name" value="PP2Cc"/>
    <property type="match status" value="1"/>
</dbReference>
<keyword evidence="6" id="KW-0464">Manganese</keyword>
<sequence length="270" mass="29515">MAFSSVNLDENPRIRGGSCLATIKIMEIALLTDVGQKRSNNQDYINRYKNRAGIDLVVLADGMGGHRAGHIASEMAATDLGAAWVDTQLVTLNDVREWMVAIIDAENQKIHELGQTEEYKGMGTTLEAVVVIDNQMIYAHVGDSRVGLIRDGEYTRLTNDHSLVGALVRAGQLTEEEAQRHPQKNIVTQSIGQAEPIEPDIALKTLEVGDYVLINSDGLTNMIPTEDIRDIVLSDVSIESKVETLVRFANNAGGLDNITVGLLHITEEAR</sequence>
<comment type="catalytic activity">
    <reaction evidence="8">
        <text>O-phospho-L-threonyl-[protein] + H2O = L-threonyl-[protein] + phosphate</text>
        <dbReference type="Rhea" id="RHEA:47004"/>
        <dbReference type="Rhea" id="RHEA-COMP:11060"/>
        <dbReference type="Rhea" id="RHEA-COMP:11605"/>
        <dbReference type="ChEBI" id="CHEBI:15377"/>
        <dbReference type="ChEBI" id="CHEBI:30013"/>
        <dbReference type="ChEBI" id="CHEBI:43474"/>
        <dbReference type="ChEBI" id="CHEBI:61977"/>
        <dbReference type="EC" id="3.1.3.16"/>
    </reaction>
</comment>
<proteinExistence type="predicted"/>
<dbReference type="Pfam" id="PF13672">
    <property type="entry name" value="PP2C_2"/>
    <property type="match status" value="1"/>
</dbReference>
<dbReference type="InterPro" id="IPR015655">
    <property type="entry name" value="PP2C"/>
</dbReference>
<name>D5AG80_STRGZ</name>
<organism evidence="10 11">
    <name type="scientific">Streptococcus suis (strain GZ1)</name>
    <dbReference type="NCBI Taxonomy" id="423211"/>
    <lineage>
        <taxon>Bacteria</taxon>
        <taxon>Bacillati</taxon>
        <taxon>Bacillota</taxon>
        <taxon>Bacilli</taxon>
        <taxon>Lactobacillales</taxon>
        <taxon>Streptococcaceae</taxon>
        <taxon>Streptococcus</taxon>
    </lineage>
</organism>
<comment type="catalytic activity">
    <reaction evidence="7">
        <text>O-phospho-L-seryl-[protein] + H2O = L-seryl-[protein] + phosphate</text>
        <dbReference type="Rhea" id="RHEA:20629"/>
        <dbReference type="Rhea" id="RHEA-COMP:9863"/>
        <dbReference type="Rhea" id="RHEA-COMP:11604"/>
        <dbReference type="ChEBI" id="CHEBI:15377"/>
        <dbReference type="ChEBI" id="CHEBI:29999"/>
        <dbReference type="ChEBI" id="CHEBI:43474"/>
        <dbReference type="ChEBI" id="CHEBI:83421"/>
        <dbReference type="EC" id="3.1.3.16"/>
    </reaction>
</comment>
<dbReference type="NCBIfam" id="NF033484">
    <property type="entry name" value="Stp1_PP2C_phos"/>
    <property type="match status" value="1"/>
</dbReference>
<feature type="domain" description="PPM-type phosphatase" evidence="9">
    <location>
        <begin position="27"/>
        <end position="265"/>
    </location>
</feature>
<evidence type="ECO:0000313" key="11">
    <source>
        <dbReference type="Proteomes" id="UP000002359"/>
    </source>
</evidence>
<keyword evidence="3" id="KW-0479">Metal-binding</keyword>
<evidence type="ECO:0000256" key="1">
    <source>
        <dbReference type="ARBA" id="ARBA00001936"/>
    </source>
</evidence>
<dbReference type="HOGENOM" id="CLU_034545_4_1_9"/>
<accession>D5AG80</accession>
<gene>
    <name evidence="10" type="ordered locus">SSGZ1_0380</name>
</gene>
<dbReference type="GO" id="GO:0004722">
    <property type="term" value="F:protein serine/threonine phosphatase activity"/>
    <property type="evidence" value="ECO:0007669"/>
    <property type="project" value="UniProtKB-EC"/>
</dbReference>
<dbReference type="PROSITE" id="PS51746">
    <property type="entry name" value="PPM_2"/>
    <property type="match status" value="1"/>
</dbReference>
<evidence type="ECO:0000256" key="4">
    <source>
        <dbReference type="ARBA" id="ARBA00022801"/>
    </source>
</evidence>
<evidence type="ECO:0000256" key="7">
    <source>
        <dbReference type="ARBA" id="ARBA00047761"/>
    </source>
</evidence>